<keyword evidence="1" id="KW-0812">Transmembrane</keyword>
<proteinExistence type="predicted"/>
<dbReference type="EMBL" id="JARXRO010000020">
    <property type="protein sequence ID" value="MDH5835211.1"/>
    <property type="molecule type" value="Genomic_DNA"/>
</dbReference>
<reference evidence="2 3" key="1">
    <citation type="submission" date="2023-04" db="EMBL/GenBank/DDBJ databases">
        <title>Luteimonas sp. M1R5S59.</title>
        <authorList>
            <person name="Sun J.-Q."/>
        </authorList>
    </citation>
    <scope>NUCLEOTIDE SEQUENCE [LARGE SCALE GENOMIC DNA]</scope>
    <source>
        <strain evidence="2 3">M1R5S59</strain>
    </source>
</reference>
<dbReference type="RefSeq" id="WP_280579894.1">
    <property type="nucleotide sequence ID" value="NZ_JARXRO010000020.1"/>
</dbReference>
<sequence>MPSLVVALLQTRRHRHRLRIAVVALALLYLLYLVGANVFLNSAWGEGVVNRKPERYHARWAWAMSLYPGHIHARGVVMGGHARVTRWTVASPVANGRIKVLPLLWREVAFGRIRARDVSVHVARAATDMPSTVRPGRAPWTLRFDAITTPSLLRLDFYDARVTGHGDARFAFEKTLQGGAMEVGRSTLAMPDATLSVCGVTLLRDGALDFEMALPAHIREQAQGEEKLVLLDARMRVDGPAPGLDLVARNDNALPIAVAGAAGHLRADVSLHRGVLMPGSRLDWSAPVFSRTADGDEVRHALGVALRTSRERIAVAARVPDGADRPPRLHADLQVLDRRLGPDDWLRPLRAVSGRVDATWPAVPLRWIDVFLDEVDWLEFDGRADLDAALRLRRGELAAGSRIDLRDAQLHARVLDNRFRGSAHARMRMDDDDDDPERGRTRIDVVMDRFELAPESAPERVDLHGRDLRLDLRSSGRLAEFHERLDARLRFDEAQVPDLRSYNRYLPGDSARLLGGRGTASADLRLDNAGEMIGGRMQLRGQGVRLALGPSRLSGDVVLDSRLSRMERQGPRRYALDALQLQLDGVRLGDARGDAPWWARLALEQGTLAWREPFEMDGQGRVEMRDVSVLLGLFAERDVFPRWIGRLIDSGEARATGNLRVRGEELVFDRVEASNDRIDLQARLRIDGGTPQGDLYARWGVFGVGVELDAGQREMHIVNAREWYDGRPNLLE</sequence>
<comment type="caution">
    <text evidence="2">The sequence shown here is derived from an EMBL/GenBank/DDBJ whole genome shotgun (WGS) entry which is preliminary data.</text>
</comment>
<evidence type="ECO:0000256" key="1">
    <source>
        <dbReference type="SAM" id="Phobius"/>
    </source>
</evidence>
<name>A0ABT6JWZ6_9GAMM</name>
<keyword evidence="1" id="KW-1133">Transmembrane helix</keyword>
<organism evidence="2 3">
    <name type="scientific">Luteimonas kalidii</name>
    <dbReference type="NCBI Taxonomy" id="3042025"/>
    <lineage>
        <taxon>Bacteria</taxon>
        <taxon>Pseudomonadati</taxon>
        <taxon>Pseudomonadota</taxon>
        <taxon>Gammaproteobacteria</taxon>
        <taxon>Lysobacterales</taxon>
        <taxon>Lysobacteraceae</taxon>
        <taxon>Luteimonas</taxon>
    </lineage>
</organism>
<evidence type="ECO:0000313" key="2">
    <source>
        <dbReference type="EMBL" id="MDH5835211.1"/>
    </source>
</evidence>
<evidence type="ECO:0000313" key="3">
    <source>
        <dbReference type="Proteomes" id="UP001156873"/>
    </source>
</evidence>
<gene>
    <name evidence="2" type="ORF">QFW81_14950</name>
</gene>
<keyword evidence="1" id="KW-0472">Membrane</keyword>
<dbReference type="Proteomes" id="UP001156873">
    <property type="component" value="Unassembled WGS sequence"/>
</dbReference>
<accession>A0ABT6JWZ6</accession>
<keyword evidence="3" id="KW-1185">Reference proteome</keyword>
<feature type="transmembrane region" description="Helical" evidence="1">
    <location>
        <begin position="20"/>
        <end position="40"/>
    </location>
</feature>
<protein>
    <submittedName>
        <fullName evidence="2">Uncharacterized protein</fullName>
    </submittedName>
</protein>